<dbReference type="FunFam" id="1.10.630.10:FF:000238">
    <property type="entry name" value="Cytochrome P450 2A6"/>
    <property type="match status" value="1"/>
</dbReference>
<keyword evidence="10 13" id="KW-0408">Iron</keyword>
<evidence type="ECO:0000256" key="12">
    <source>
        <dbReference type="ARBA" id="ARBA00023136"/>
    </source>
</evidence>
<dbReference type="CDD" id="cd20668">
    <property type="entry name" value="CYP2A"/>
    <property type="match status" value="1"/>
</dbReference>
<dbReference type="Pfam" id="PF00067">
    <property type="entry name" value="p450"/>
    <property type="match status" value="1"/>
</dbReference>
<comment type="subcellular location">
    <subcellularLocation>
        <location evidence="3 15">Endoplasmic reticulum membrane</location>
        <topology evidence="3">Peripheral membrane protein</topology>
    </subcellularLocation>
    <subcellularLocation>
        <location evidence="2 15">Microsome membrane</location>
        <topology evidence="2">Peripheral membrane protein</topology>
    </subcellularLocation>
</comment>
<keyword evidence="5 13" id="KW-0349">Heme</keyword>
<dbReference type="InterPro" id="IPR050182">
    <property type="entry name" value="Cytochrome_P450_fam2"/>
</dbReference>
<sequence>MLASELLLVALLTCLTMMVLMSAWRQRKLWGKLPPGPTPLPLIGNYLQLNTKQLSDSFMKISERYGPVFTVHLGPRRIVVLCGHEAVKEALVDQAEEFGGRGGQATFDWLFKGYGVTFSNGERAKQLRRFSITTLRDFGVGKRGIEERIQEEAGFLIEAFRGTQGTFIDPTFFLSRTVSNVISSIVFGDRFDYENKEFLSLLRMMLGSFQFTATSMGQLYEMFYSVMKYLPGPQQQAFKDLKGLENFIAKKVEQNQRTLDPNSPRDFIDSFLIRMQEEQNNPNTEFYLKNLVLTTLNLFFAGTETVSTTLRYGFLLLMKHPDVEAKIHEEIDQVIGKNRQPKFEDRAKMPYTEAVIHEIQRFGDMIPMGLARRVTKDTKFREFFLPKGTEVFPMLGSVLRDPKFFSHPRDFHPQHFLDEKGQFKKSDAFVPFSIGKRYCFGEGLARMELFLFLTTILQNFCLKSPQLPQDIDVSPKLVGLATIPRNYTMSFQPR</sequence>
<comment type="cofactor">
    <cofactor evidence="1 13 15">
        <name>heme</name>
        <dbReference type="ChEBI" id="CHEBI:30413"/>
    </cofactor>
</comment>
<dbReference type="GO" id="GO:0005789">
    <property type="term" value="C:endoplasmic reticulum membrane"/>
    <property type="evidence" value="ECO:0007669"/>
    <property type="project" value="UniProtKB-SubCell"/>
</dbReference>
<dbReference type="EC" id="1.14.14.1" evidence="15"/>
<dbReference type="PROSITE" id="PS00086">
    <property type="entry name" value="CYTOCHROME_P450"/>
    <property type="match status" value="1"/>
</dbReference>
<keyword evidence="18" id="KW-1185">Reference proteome</keyword>
<reference evidence="17 18" key="1">
    <citation type="submission" date="2019-01" db="EMBL/GenBank/DDBJ databases">
        <authorList>
            <person name="Alioto T."/>
            <person name="Alioto T."/>
        </authorList>
    </citation>
    <scope>NUCLEOTIDE SEQUENCE [LARGE SCALE GENOMIC DNA]</scope>
</reference>
<dbReference type="GO" id="GO:0020037">
    <property type="term" value="F:heme binding"/>
    <property type="evidence" value="ECO:0007669"/>
    <property type="project" value="UniProtKB-UniRule"/>
</dbReference>
<dbReference type="InterPro" id="IPR036396">
    <property type="entry name" value="Cyt_P450_sf"/>
</dbReference>
<dbReference type="PANTHER" id="PTHR24300">
    <property type="entry name" value="CYTOCHROME P450 508A4-RELATED"/>
    <property type="match status" value="1"/>
</dbReference>
<keyword evidence="11 14" id="KW-0503">Monooxygenase</keyword>
<dbReference type="GO" id="GO:0016712">
    <property type="term" value="F:oxidoreductase activity, acting on paired donors, with incorporation or reduction of molecular oxygen, reduced flavin or flavoprotein as one donor, and incorporation of one atom of oxygen"/>
    <property type="evidence" value="ECO:0007669"/>
    <property type="project" value="UniProtKB-EC"/>
</dbReference>
<evidence type="ECO:0000256" key="1">
    <source>
        <dbReference type="ARBA" id="ARBA00001971"/>
    </source>
</evidence>
<evidence type="ECO:0000256" key="6">
    <source>
        <dbReference type="ARBA" id="ARBA00022723"/>
    </source>
</evidence>
<dbReference type="PRINTS" id="PR00385">
    <property type="entry name" value="P450"/>
</dbReference>
<dbReference type="Proteomes" id="UP000386466">
    <property type="component" value="Unassembled WGS sequence"/>
</dbReference>
<evidence type="ECO:0000256" key="4">
    <source>
        <dbReference type="ARBA" id="ARBA00010617"/>
    </source>
</evidence>
<evidence type="ECO:0000256" key="2">
    <source>
        <dbReference type="ARBA" id="ARBA00004174"/>
    </source>
</evidence>
<feature type="transmembrane region" description="Helical" evidence="16">
    <location>
        <begin position="6"/>
        <end position="24"/>
    </location>
</feature>
<evidence type="ECO:0000256" key="8">
    <source>
        <dbReference type="ARBA" id="ARBA00022848"/>
    </source>
</evidence>
<dbReference type="GO" id="GO:0005506">
    <property type="term" value="F:iron ion binding"/>
    <property type="evidence" value="ECO:0007669"/>
    <property type="project" value="UniProtKB-UniRule"/>
</dbReference>
<comment type="similarity">
    <text evidence="4 14">Belongs to the cytochrome P450 family.</text>
</comment>
<accession>A0A485NZ41</accession>
<keyword evidence="16" id="KW-0812">Transmembrane</keyword>
<dbReference type="PANTHER" id="PTHR24300:SF180">
    <property type="entry name" value="CYTOCHROME P450 2A6"/>
    <property type="match status" value="1"/>
</dbReference>
<evidence type="ECO:0000256" key="7">
    <source>
        <dbReference type="ARBA" id="ARBA00022824"/>
    </source>
</evidence>
<evidence type="ECO:0000313" key="17">
    <source>
        <dbReference type="EMBL" id="VFV38995.1"/>
    </source>
</evidence>
<dbReference type="GO" id="GO:0019373">
    <property type="term" value="P:epoxygenase P450 pathway"/>
    <property type="evidence" value="ECO:0007669"/>
    <property type="project" value="TreeGrafter"/>
</dbReference>
<proteinExistence type="inferred from homology"/>
<evidence type="ECO:0000313" key="18">
    <source>
        <dbReference type="Proteomes" id="UP000386466"/>
    </source>
</evidence>
<dbReference type="InterPro" id="IPR002401">
    <property type="entry name" value="Cyt_P450_E_grp-I"/>
</dbReference>
<gene>
    <name evidence="17" type="ORF">LYPA_23C004012</name>
</gene>
<evidence type="ECO:0000256" key="15">
    <source>
        <dbReference type="RuleBase" id="RU368053"/>
    </source>
</evidence>
<keyword evidence="8 15" id="KW-0492">Microsome</keyword>
<keyword evidence="6 13" id="KW-0479">Metal-binding</keyword>
<keyword evidence="16" id="KW-1133">Transmembrane helix</keyword>
<evidence type="ECO:0000256" key="3">
    <source>
        <dbReference type="ARBA" id="ARBA00004406"/>
    </source>
</evidence>
<evidence type="ECO:0000256" key="5">
    <source>
        <dbReference type="ARBA" id="ARBA00022617"/>
    </source>
</evidence>
<dbReference type="InterPro" id="IPR008067">
    <property type="entry name" value="Cyt_P450_E_grp-I_CYP2A-like"/>
</dbReference>
<dbReference type="SUPFAM" id="SSF48264">
    <property type="entry name" value="Cytochrome P450"/>
    <property type="match status" value="1"/>
</dbReference>
<dbReference type="GO" id="GO:0008392">
    <property type="term" value="F:arachidonate epoxygenase activity"/>
    <property type="evidence" value="ECO:0007669"/>
    <property type="project" value="TreeGrafter"/>
</dbReference>
<dbReference type="InterPro" id="IPR001128">
    <property type="entry name" value="Cyt_P450"/>
</dbReference>
<evidence type="ECO:0000256" key="9">
    <source>
        <dbReference type="ARBA" id="ARBA00023002"/>
    </source>
</evidence>
<name>A0A485NZ41_LYNPA</name>
<keyword evidence="9 14" id="KW-0560">Oxidoreductase</keyword>
<comment type="function">
    <text evidence="15">Cytochromes P450 are a group of heme-thiolate monooxygenases.</text>
</comment>
<dbReference type="PRINTS" id="PR01684">
    <property type="entry name" value="EP450ICYP2A"/>
</dbReference>
<evidence type="ECO:0000256" key="16">
    <source>
        <dbReference type="SAM" id="Phobius"/>
    </source>
</evidence>
<dbReference type="AlphaFoldDB" id="A0A485NZ41"/>
<organism evidence="17 18">
    <name type="scientific">Lynx pardinus</name>
    <name type="common">Iberian lynx</name>
    <name type="synonym">Felis pardina</name>
    <dbReference type="NCBI Taxonomy" id="191816"/>
    <lineage>
        <taxon>Eukaryota</taxon>
        <taxon>Metazoa</taxon>
        <taxon>Chordata</taxon>
        <taxon>Craniata</taxon>
        <taxon>Vertebrata</taxon>
        <taxon>Euteleostomi</taxon>
        <taxon>Mammalia</taxon>
        <taxon>Eutheria</taxon>
        <taxon>Laurasiatheria</taxon>
        <taxon>Carnivora</taxon>
        <taxon>Feliformia</taxon>
        <taxon>Felidae</taxon>
        <taxon>Felinae</taxon>
        <taxon>Lynx</taxon>
    </lineage>
</organism>
<comment type="catalytic activity">
    <reaction evidence="15">
        <text>an organic molecule + reduced [NADPH--hemoprotein reductase] + O2 = an alcohol + oxidized [NADPH--hemoprotein reductase] + H2O + H(+)</text>
        <dbReference type="Rhea" id="RHEA:17149"/>
        <dbReference type="Rhea" id="RHEA-COMP:11964"/>
        <dbReference type="Rhea" id="RHEA-COMP:11965"/>
        <dbReference type="ChEBI" id="CHEBI:15377"/>
        <dbReference type="ChEBI" id="CHEBI:15378"/>
        <dbReference type="ChEBI" id="CHEBI:15379"/>
        <dbReference type="ChEBI" id="CHEBI:30879"/>
        <dbReference type="ChEBI" id="CHEBI:57618"/>
        <dbReference type="ChEBI" id="CHEBI:58210"/>
        <dbReference type="ChEBI" id="CHEBI:142491"/>
        <dbReference type="EC" id="1.14.14.1"/>
    </reaction>
</comment>
<protein>
    <recommendedName>
        <fullName evidence="15">Cytochrome P450</fullName>
        <ecNumber evidence="15">1.14.14.1</ecNumber>
    </recommendedName>
</protein>
<dbReference type="GO" id="GO:0006805">
    <property type="term" value="P:xenobiotic metabolic process"/>
    <property type="evidence" value="ECO:0007669"/>
    <property type="project" value="TreeGrafter"/>
</dbReference>
<dbReference type="Gene3D" id="1.10.630.10">
    <property type="entry name" value="Cytochrome P450"/>
    <property type="match status" value="1"/>
</dbReference>
<dbReference type="EMBL" id="CAAGRJ010026728">
    <property type="protein sequence ID" value="VFV38995.1"/>
    <property type="molecule type" value="Genomic_DNA"/>
</dbReference>
<evidence type="ECO:0000256" key="13">
    <source>
        <dbReference type="PIRSR" id="PIRSR602401-1"/>
    </source>
</evidence>
<evidence type="ECO:0000256" key="11">
    <source>
        <dbReference type="ARBA" id="ARBA00023033"/>
    </source>
</evidence>
<dbReference type="InterPro" id="IPR017972">
    <property type="entry name" value="Cyt_P450_CS"/>
</dbReference>
<dbReference type="GO" id="GO:0009804">
    <property type="term" value="P:coumarin metabolic process"/>
    <property type="evidence" value="ECO:0007669"/>
    <property type="project" value="TreeGrafter"/>
</dbReference>
<keyword evidence="12 16" id="KW-0472">Membrane</keyword>
<dbReference type="PRINTS" id="PR00463">
    <property type="entry name" value="EP450I"/>
</dbReference>
<evidence type="ECO:0000256" key="14">
    <source>
        <dbReference type="RuleBase" id="RU000461"/>
    </source>
</evidence>
<feature type="binding site" description="axial binding residue" evidence="13">
    <location>
        <position position="439"/>
    </location>
    <ligand>
        <name>heme</name>
        <dbReference type="ChEBI" id="CHEBI:30413"/>
    </ligand>
    <ligandPart>
        <name>Fe</name>
        <dbReference type="ChEBI" id="CHEBI:18248"/>
    </ligandPart>
</feature>
<keyword evidence="7 15" id="KW-0256">Endoplasmic reticulum</keyword>
<evidence type="ECO:0000256" key="10">
    <source>
        <dbReference type="ARBA" id="ARBA00023004"/>
    </source>
</evidence>